<evidence type="ECO:0000256" key="2">
    <source>
        <dbReference type="ARBA" id="ARBA00022786"/>
    </source>
</evidence>
<evidence type="ECO:0000256" key="3">
    <source>
        <dbReference type="PROSITE-ProRule" id="PRU00982"/>
    </source>
</evidence>
<feature type="region of interest" description="Disordered" evidence="5">
    <location>
        <begin position="48"/>
        <end position="68"/>
    </location>
</feature>
<dbReference type="GO" id="GO:0016567">
    <property type="term" value="P:protein ubiquitination"/>
    <property type="evidence" value="ECO:0007669"/>
    <property type="project" value="UniProtKB-UniPathway"/>
</dbReference>
<dbReference type="PROSITE" id="PS50097">
    <property type="entry name" value="BTB"/>
    <property type="match status" value="1"/>
</dbReference>
<evidence type="ECO:0000256" key="4">
    <source>
        <dbReference type="SAM" id="Coils"/>
    </source>
</evidence>
<dbReference type="Proteomes" id="UP000594263">
    <property type="component" value="Unplaced"/>
</dbReference>
<dbReference type="EnsemblPlants" id="Kaladp0099s0069.1.v1.1">
    <property type="protein sequence ID" value="Kaladp0099s0069.1.v1.1"/>
    <property type="gene ID" value="Kaladp0099s0069.v1.1"/>
</dbReference>
<dbReference type="InterPro" id="IPR027356">
    <property type="entry name" value="NPH3_dom"/>
</dbReference>
<dbReference type="SUPFAM" id="SSF54695">
    <property type="entry name" value="POZ domain"/>
    <property type="match status" value="1"/>
</dbReference>
<dbReference type="Gramene" id="Kaladp0099s0069.1.v1.1">
    <property type="protein sequence ID" value="Kaladp0099s0069.1.v1.1"/>
    <property type="gene ID" value="Kaladp0099s0069.v1.1"/>
</dbReference>
<dbReference type="UniPathway" id="UPA00143"/>
<dbReference type="Pfam" id="PF00651">
    <property type="entry name" value="BTB"/>
    <property type="match status" value="1"/>
</dbReference>
<dbReference type="InterPro" id="IPR043454">
    <property type="entry name" value="NPH3/RPT2-like"/>
</dbReference>
<feature type="compositionally biased region" description="Basic and acidic residues" evidence="5">
    <location>
        <begin position="48"/>
        <end position="59"/>
    </location>
</feature>
<feature type="domain" description="BTB" evidence="6">
    <location>
        <begin position="18"/>
        <end position="108"/>
    </location>
</feature>
<dbReference type="OMA" id="ESCLMSY"/>
<evidence type="ECO:0000313" key="8">
    <source>
        <dbReference type="EnsemblPlants" id="Kaladp0099s0069.1.v1.1"/>
    </source>
</evidence>
<feature type="domain" description="NPH3" evidence="7">
    <location>
        <begin position="219"/>
        <end position="503"/>
    </location>
</feature>
<dbReference type="PANTHER" id="PTHR32370">
    <property type="entry name" value="OS12G0117600 PROTEIN"/>
    <property type="match status" value="1"/>
</dbReference>
<dbReference type="InterPro" id="IPR011333">
    <property type="entry name" value="SKP1/BTB/POZ_sf"/>
</dbReference>
<organism evidence="8 9">
    <name type="scientific">Kalanchoe fedtschenkoi</name>
    <name type="common">Lavender scallops</name>
    <name type="synonym">South American air plant</name>
    <dbReference type="NCBI Taxonomy" id="63787"/>
    <lineage>
        <taxon>Eukaryota</taxon>
        <taxon>Viridiplantae</taxon>
        <taxon>Streptophyta</taxon>
        <taxon>Embryophyta</taxon>
        <taxon>Tracheophyta</taxon>
        <taxon>Spermatophyta</taxon>
        <taxon>Magnoliopsida</taxon>
        <taxon>eudicotyledons</taxon>
        <taxon>Gunneridae</taxon>
        <taxon>Pentapetalae</taxon>
        <taxon>Saxifragales</taxon>
        <taxon>Crassulaceae</taxon>
        <taxon>Kalanchoe</taxon>
    </lineage>
</organism>
<dbReference type="Gene3D" id="3.30.710.10">
    <property type="entry name" value="Potassium Channel Kv1.1, Chain A"/>
    <property type="match status" value="1"/>
</dbReference>
<accession>A0A7N0V570</accession>
<proteinExistence type="inferred from homology"/>
<evidence type="ECO:0000259" key="6">
    <source>
        <dbReference type="PROSITE" id="PS50097"/>
    </source>
</evidence>
<evidence type="ECO:0000313" key="9">
    <source>
        <dbReference type="Proteomes" id="UP000594263"/>
    </source>
</evidence>
<keyword evidence="9" id="KW-1185">Reference proteome</keyword>
<feature type="coiled-coil region" evidence="4">
    <location>
        <begin position="561"/>
        <end position="588"/>
    </location>
</feature>
<dbReference type="InterPro" id="IPR000210">
    <property type="entry name" value="BTB/POZ_dom"/>
</dbReference>
<sequence>MHGSNGQAWWFCNTGLPSDIVLHVADMTFHLHKFPLKSRSRKLHEMITEQESAGKHRDQQSSSAAVDDDAEETHDVHFHISFQEFPGGSETFEAVAKFCYGVKIELSSSNVAPLRCAAAFLEMTDEYSEGNLISETEMFLSQSTLKSGKECLKALKSCERLMPVAEELNIIGRCVDSFVSRIGSANPGLFGWPAVDGGGASRVLNQDRRNGNMGLARNGSWLQDLAGLGFHLFKLLILEMRVKEVSSEIIENCLIFYAKKYIRGISEPSRMPASSPLHSLSQTDQRDLLETVVTNLPMKRSSRFSPATRYLSGLLRTANLLNATESCRSVLEKKIGFVLDQATLDDLLIPSYSYLNETLYDIDCVERMLRYFLGSLERRFSGATEEDDEEEGEENRLPALMAVGKLIDGYLSEIAADANLKPDKFIDLAVSLPDHSRVIDDGLYRAVDVYLKAHPWLPEVEREKICGIMDCQKLTLDACTHAAQNERLPLRAVVQVLFFEQVQLRRAIAGSLTAAEGVPSGHFRPLAVDNYDRDHYEVDMAAAQTAPAARNTGKQAAVRKNQVLRLDMDSMRARVHQLEHECSAMKKVIENIDRTDPSESKGWKGSFSQKYGCKFKTQVCESHESNVVDTRRSRRNRQ</sequence>
<comment type="pathway">
    <text evidence="1">Protein modification; protein ubiquitination.</text>
</comment>
<comment type="similarity">
    <text evidence="3">Belongs to the NPH3 family.</text>
</comment>
<keyword evidence="2" id="KW-0833">Ubl conjugation pathway</keyword>
<name>A0A7N0V570_KALFE</name>
<evidence type="ECO:0000259" key="7">
    <source>
        <dbReference type="PROSITE" id="PS51649"/>
    </source>
</evidence>
<reference evidence="8" key="1">
    <citation type="submission" date="2021-01" db="UniProtKB">
        <authorList>
            <consortium name="EnsemblPlants"/>
        </authorList>
    </citation>
    <scope>IDENTIFICATION</scope>
</reference>
<dbReference type="SMART" id="SM00225">
    <property type="entry name" value="BTB"/>
    <property type="match status" value="1"/>
</dbReference>
<dbReference type="Pfam" id="PF03000">
    <property type="entry name" value="NPH3"/>
    <property type="match status" value="1"/>
</dbReference>
<dbReference type="PROSITE" id="PS51649">
    <property type="entry name" value="NPH3"/>
    <property type="match status" value="1"/>
</dbReference>
<evidence type="ECO:0000256" key="5">
    <source>
        <dbReference type="SAM" id="MobiDB-lite"/>
    </source>
</evidence>
<protein>
    <submittedName>
        <fullName evidence="8">Uncharacterized protein</fullName>
    </submittedName>
</protein>
<evidence type="ECO:0000256" key="1">
    <source>
        <dbReference type="ARBA" id="ARBA00004906"/>
    </source>
</evidence>
<dbReference type="AlphaFoldDB" id="A0A7N0V570"/>
<keyword evidence="4" id="KW-0175">Coiled coil</keyword>